<organism evidence="3">
    <name type="scientific">Oikopleura dioica</name>
    <name type="common">Tunicate</name>
    <dbReference type="NCBI Taxonomy" id="34765"/>
    <lineage>
        <taxon>Eukaryota</taxon>
        <taxon>Metazoa</taxon>
        <taxon>Chordata</taxon>
        <taxon>Tunicata</taxon>
        <taxon>Appendicularia</taxon>
        <taxon>Copelata</taxon>
        <taxon>Oikopleuridae</taxon>
        <taxon>Oikopleura</taxon>
    </lineage>
</organism>
<name>E4XW56_OIKDI</name>
<reference evidence="3" key="1">
    <citation type="journal article" date="2010" name="Science">
        <title>Plasticity of animal genome architecture unmasked by rapid evolution of a pelagic tunicate.</title>
        <authorList>
            <person name="Denoeud F."/>
            <person name="Henriet S."/>
            <person name="Mungpakdee S."/>
            <person name="Aury J.M."/>
            <person name="Da Silva C."/>
            <person name="Brinkmann H."/>
            <person name="Mikhaleva J."/>
            <person name="Olsen L.C."/>
            <person name="Jubin C."/>
            <person name="Canestro C."/>
            <person name="Bouquet J.M."/>
            <person name="Danks G."/>
            <person name="Poulain J."/>
            <person name="Campsteijn C."/>
            <person name="Adamski M."/>
            <person name="Cross I."/>
            <person name="Yadetie F."/>
            <person name="Muffato M."/>
            <person name="Louis A."/>
            <person name="Butcher S."/>
            <person name="Tsagkogeorga G."/>
            <person name="Konrad A."/>
            <person name="Singh S."/>
            <person name="Jensen M.F."/>
            <person name="Cong E.H."/>
            <person name="Eikeseth-Otteraa H."/>
            <person name="Noel B."/>
            <person name="Anthouard V."/>
            <person name="Porcel B.M."/>
            <person name="Kachouri-Lafond R."/>
            <person name="Nishino A."/>
            <person name="Ugolini M."/>
            <person name="Chourrout P."/>
            <person name="Nishida H."/>
            <person name="Aasland R."/>
            <person name="Huzurbazar S."/>
            <person name="Westhof E."/>
            <person name="Delsuc F."/>
            <person name="Lehrach H."/>
            <person name="Reinhardt R."/>
            <person name="Weissenbach J."/>
            <person name="Roy S.W."/>
            <person name="Artiguenave F."/>
            <person name="Postlethwait J.H."/>
            <person name="Manak J.R."/>
            <person name="Thompson E.M."/>
            <person name="Jaillon O."/>
            <person name="Du Pasquier L."/>
            <person name="Boudinot P."/>
            <person name="Liberles D.A."/>
            <person name="Volff J.N."/>
            <person name="Philippe H."/>
            <person name="Lenhard B."/>
            <person name="Roest Crollius H."/>
            <person name="Wincker P."/>
            <person name="Chourrout D."/>
        </authorList>
    </citation>
    <scope>NUCLEOTIDE SEQUENCE [LARGE SCALE GENOMIC DNA]</scope>
</reference>
<accession>E4XW56</accession>
<dbReference type="AlphaFoldDB" id="E4XW56"/>
<keyword evidence="2" id="KW-1133">Transmembrane helix</keyword>
<evidence type="ECO:0000256" key="2">
    <source>
        <dbReference type="SAM" id="Phobius"/>
    </source>
</evidence>
<evidence type="ECO:0000256" key="1">
    <source>
        <dbReference type="SAM" id="MobiDB-lite"/>
    </source>
</evidence>
<feature type="region of interest" description="Disordered" evidence="1">
    <location>
        <begin position="1"/>
        <end position="31"/>
    </location>
</feature>
<dbReference type="InParanoid" id="E4XW56"/>
<evidence type="ECO:0000313" key="3">
    <source>
        <dbReference type="EMBL" id="CBY13905.1"/>
    </source>
</evidence>
<keyword evidence="2" id="KW-0472">Membrane</keyword>
<gene>
    <name evidence="3" type="ORF">GSOID_T00006860001</name>
</gene>
<keyword evidence="4" id="KW-1185">Reference proteome</keyword>
<dbReference type="Proteomes" id="UP000001307">
    <property type="component" value="Unassembled WGS sequence"/>
</dbReference>
<dbReference type="EMBL" id="FN653232">
    <property type="protein sequence ID" value="CBY13905.1"/>
    <property type="molecule type" value="Genomic_DNA"/>
</dbReference>
<sequence length="487" mass="55815">MGKKKAQEKSAPEQKEQKQTEKKTQPNKKNDDEELEIIERFDFLGFFGLILFNIALFYGVMTCAKEGLTKAQDQMNVLEDHTNFIYSHWNAEKAAFAEKMLETVTTWSEELTGNLTGTEAMAIREELKQGKDYAVQAKDMMISAIDALRNDKPIFSFEKQYDEEGNLIESPSKYQVIKEDGSVAENNELVHKALKKLSKTKSQFSKLRHTILEQDRAFAAIKYAGEKANNDKLFELGMKRITEVSKQVKDFWFDGAIDFHKAEMARVNATTEDLKNRAEAVLYGLDRVEKAQAGEPLDFNLIKDELDEIELLLSELKPKVDEVIDLADKTELISTAPHTYMERVKKLIGPQHFAELRAQAAKIEKVLNLKARNELKDITAKISDYKPICMDSLDEVDLEQIELLEKRYKELQAKLSAADEDFPKYKEWLDVYHKETRAWIRKMEVELADMIKKIKGPVAKSTLVLRKGKTVKSLENKVLLSILGSIF</sequence>
<evidence type="ECO:0000313" key="4">
    <source>
        <dbReference type="Proteomes" id="UP000001307"/>
    </source>
</evidence>
<proteinExistence type="predicted"/>
<protein>
    <submittedName>
        <fullName evidence="3">Uncharacterized protein</fullName>
    </submittedName>
</protein>
<feature type="transmembrane region" description="Helical" evidence="2">
    <location>
        <begin position="43"/>
        <end position="61"/>
    </location>
</feature>
<dbReference type="OrthoDB" id="10355845at2759"/>
<keyword evidence="2" id="KW-0812">Transmembrane</keyword>